<dbReference type="Proteomes" id="UP000788153">
    <property type="component" value="Unassembled WGS sequence"/>
</dbReference>
<accession>A0ABX0TYV9</accession>
<proteinExistence type="predicted"/>
<comment type="caution">
    <text evidence="1">The sequence shown here is derived from an EMBL/GenBank/DDBJ whole genome shotgun (WGS) entry which is preliminary data.</text>
</comment>
<organism evidence="1 2">
    <name type="scientific">Sphingomonas japonica</name>
    <dbReference type="NCBI Taxonomy" id="511662"/>
    <lineage>
        <taxon>Bacteria</taxon>
        <taxon>Pseudomonadati</taxon>
        <taxon>Pseudomonadota</taxon>
        <taxon>Alphaproteobacteria</taxon>
        <taxon>Sphingomonadales</taxon>
        <taxon>Sphingomonadaceae</taxon>
        <taxon>Sphingomonas</taxon>
    </lineage>
</organism>
<evidence type="ECO:0000313" key="2">
    <source>
        <dbReference type="Proteomes" id="UP000788153"/>
    </source>
</evidence>
<name>A0ABX0TYV9_9SPHN</name>
<reference evidence="1 2" key="1">
    <citation type="submission" date="2020-03" db="EMBL/GenBank/DDBJ databases">
        <title>Genomic Encyclopedia of Type Strains, Phase IV (KMG-IV): sequencing the most valuable type-strain genomes for metagenomic binning, comparative biology and taxonomic classification.</title>
        <authorList>
            <person name="Goeker M."/>
        </authorList>
    </citation>
    <scope>NUCLEOTIDE SEQUENCE [LARGE SCALE GENOMIC DNA]</scope>
    <source>
        <strain evidence="1 2">DSM 22753</strain>
    </source>
</reference>
<sequence>MLSVDANSSPHDAVRSLQAAPLHEGLVVDEMAFEVDPKSGGANWFWTF</sequence>
<dbReference type="EMBL" id="JAASQP010000001">
    <property type="protein sequence ID" value="NIJ23413.1"/>
    <property type="molecule type" value="Genomic_DNA"/>
</dbReference>
<evidence type="ECO:0000313" key="1">
    <source>
        <dbReference type="EMBL" id="NIJ23413.1"/>
    </source>
</evidence>
<protein>
    <recommendedName>
        <fullName evidence="3">Transposase</fullName>
    </recommendedName>
</protein>
<dbReference type="RefSeq" id="WP_166745434.1">
    <property type="nucleotide sequence ID" value="NZ_BAAAEV010000001.1"/>
</dbReference>
<evidence type="ECO:0008006" key="3">
    <source>
        <dbReference type="Google" id="ProtNLM"/>
    </source>
</evidence>
<gene>
    <name evidence="1" type="ORF">FHT01_000955</name>
</gene>
<keyword evidence="2" id="KW-1185">Reference proteome</keyword>